<comment type="pathway">
    <text evidence="2 7">Amino-acid biosynthesis; L-arginine biosynthesis; L-arginine from L-ornithine and carbamoyl phosphate: step 3/3.</text>
</comment>
<dbReference type="CDD" id="cd01359">
    <property type="entry name" value="Argininosuccinate_lyase"/>
    <property type="match status" value="1"/>
</dbReference>
<comment type="catalytic activity">
    <reaction evidence="1 7">
        <text>2-(N(omega)-L-arginino)succinate = fumarate + L-arginine</text>
        <dbReference type="Rhea" id="RHEA:24020"/>
        <dbReference type="ChEBI" id="CHEBI:29806"/>
        <dbReference type="ChEBI" id="CHEBI:32682"/>
        <dbReference type="ChEBI" id="CHEBI:57472"/>
        <dbReference type="EC" id="4.3.2.1"/>
    </reaction>
</comment>
<keyword evidence="7" id="KW-0963">Cytoplasm</keyword>
<sequence>MNSNNPLWGGRFNEKPSSVFLEFSQSISFDWRLYSQDIRGSIAHARMLEKIGIINATESEEIQKGLTEILQEIEQGQFSWSTELEDIHMNIESALIKKTKAGLKLHTARSRNDQIATTMRLWLKEEVQKILTLLSRLQAVLVSWAEDNLDVVIPGYTHLQRAQPVCLSHQILAYVEMLERDKERFQECYKHADVLVLGSGALAGSTLPLDREYVARLLGFEKIAENSMDAVSDRDFVLDFLYGASTLGVHLSRFAEDMTLWSTSEWGFLELPDSFSSGSSLMPNKKNPDCFELLRGKSARLISNLTRLSILLRSLPLTYNRDMQEDKEPLFDSADTVELCLEMLIAVVPNLKIKKHRCMHQSQDPLLYATDIADWLVEKQVPFREAHHKVGELVGYCQKNSLLLSAVPESILETIHPELPKQWKTFFDPQKSLERKKTLGSPNPDFVRKRIQFWKEKLKKFQNS</sequence>
<dbReference type="InterPro" id="IPR009049">
    <property type="entry name" value="Argininosuccinate_lyase"/>
</dbReference>
<keyword evidence="6 7" id="KW-0456">Lyase</keyword>
<dbReference type="SUPFAM" id="SSF48557">
    <property type="entry name" value="L-aspartase-like"/>
    <property type="match status" value="1"/>
</dbReference>
<feature type="domain" description="Fumarate lyase N-terminal" evidence="8">
    <location>
        <begin position="10"/>
        <end position="301"/>
    </location>
</feature>
<dbReference type="InterPro" id="IPR000362">
    <property type="entry name" value="Fumarate_lyase_fam"/>
</dbReference>
<evidence type="ECO:0000313" key="10">
    <source>
        <dbReference type="EMBL" id="TFE69539.1"/>
    </source>
</evidence>
<evidence type="ECO:0000256" key="3">
    <source>
        <dbReference type="ARBA" id="ARBA00012338"/>
    </source>
</evidence>
<dbReference type="HAMAP" id="MF_00006">
    <property type="entry name" value="Arg_succ_lyase"/>
    <property type="match status" value="1"/>
</dbReference>
<evidence type="ECO:0000256" key="5">
    <source>
        <dbReference type="ARBA" id="ARBA00022605"/>
    </source>
</evidence>
<dbReference type="PRINTS" id="PR00145">
    <property type="entry name" value="ARGSUCLYASE"/>
</dbReference>
<evidence type="ECO:0000313" key="11">
    <source>
        <dbReference type="Proteomes" id="UP000297713"/>
    </source>
</evidence>
<dbReference type="InterPro" id="IPR020557">
    <property type="entry name" value="Fumarate_lyase_CS"/>
</dbReference>
<dbReference type="GO" id="GO:0005829">
    <property type="term" value="C:cytosol"/>
    <property type="evidence" value="ECO:0007669"/>
    <property type="project" value="TreeGrafter"/>
</dbReference>
<dbReference type="PANTHER" id="PTHR43814">
    <property type="entry name" value="ARGININOSUCCINATE LYASE"/>
    <property type="match status" value="1"/>
</dbReference>
<gene>
    <name evidence="7" type="primary">argH</name>
    <name evidence="10" type="ORF">A7Q10_06705</name>
</gene>
<dbReference type="Gene3D" id="1.20.200.10">
    <property type="entry name" value="Fumarase/aspartase (Central domain)"/>
    <property type="match status" value="1"/>
</dbReference>
<dbReference type="FunFam" id="1.10.40.30:FF:000001">
    <property type="entry name" value="Argininosuccinate lyase"/>
    <property type="match status" value="1"/>
</dbReference>
<dbReference type="Gene3D" id="1.10.275.10">
    <property type="entry name" value="Fumarase/aspartase (N-terminal domain)"/>
    <property type="match status" value="1"/>
</dbReference>
<dbReference type="UniPathway" id="UPA00068">
    <property type="reaction ID" value="UER00114"/>
</dbReference>
<dbReference type="EMBL" id="LXQC01000124">
    <property type="protein sequence ID" value="TFE69539.1"/>
    <property type="molecule type" value="Genomic_DNA"/>
</dbReference>
<protein>
    <recommendedName>
        <fullName evidence="3 7">Argininosuccinate lyase</fullName>
        <shortName evidence="7">ASAL</shortName>
        <ecNumber evidence="3 7">4.3.2.1</ecNumber>
    </recommendedName>
    <alternativeName>
        <fullName evidence="7">Arginosuccinase</fullName>
    </alternativeName>
</protein>
<dbReference type="NCBIfam" id="TIGR00838">
    <property type="entry name" value="argH"/>
    <property type="match status" value="1"/>
</dbReference>
<keyword evidence="11" id="KW-1185">Reference proteome</keyword>
<dbReference type="EC" id="4.3.2.1" evidence="3 7"/>
<dbReference type="Gene3D" id="1.10.40.30">
    <property type="entry name" value="Fumarase/aspartase (C-terminal domain)"/>
    <property type="match status" value="1"/>
</dbReference>
<feature type="domain" description="Argininosuccinate lyase C-terminal" evidence="9">
    <location>
        <begin position="368"/>
        <end position="434"/>
    </location>
</feature>
<dbReference type="GO" id="GO:0042450">
    <property type="term" value="P:L-arginine biosynthetic process via ornithine"/>
    <property type="evidence" value="ECO:0007669"/>
    <property type="project" value="UniProtKB-UniRule"/>
</dbReference>
<organism evidence="10 11">
    <name type="scientific">Methylacidiphilum caldifontis</name>
    <dbReference type="NCBI Taxonomy" id="2795386"/>
    <lineage>
        <taxon>Bacteria</taxon>
        <taxon>Pseudomonadati</taxon>
        <taxon>Verrucomicrobiota</taxon>
        <taxon>Methylacidiphilae</taxon>
        <taxon>Methylacidiphilales</taxon>
        <taxon>Methylacidiphilaceae</taxon>
        <taxon>Methylacidiphilum (ex Ratnadevi et al. 2023)</taxon>
    </lineage>
</organism>
<evidence type="ECO:0000256" key="1">
    <source>
        <dbReference type="ARBA" id="ARBA00000985"/>
    </source>
</evidence>
<comment type="caution">
    <text evidence="10">The sequence shown here is derived from an EMBL/GenBank/DDBJ whole genome shotgun (WGS) entry which is preliminary data.</text>
</comment>
<dbReference type="AlphaFoldDB" id="A0A4Y8PEH2"/>
<reference evidence="10 11" key="1">
    <citation type="submission" date="2016-05" db="EMBL/GenBank/DDBJ databases">
        <title>Diversity and Homogeneity among Thermoacidophilic Verrucomicrobia Methanotrophs Linked with Geographical Origin.</title>
        <authorList>
            <person name="Erikstad H.-A."/>
            <person name="Smestad N.B."/>
            <person name="Ceballos R.M."/>
            <person name="Birkeland N.-K."/>
        </authorList>
    </citation>
    <scope>NUCLEOTIDE SEQUENCE [LARGE SCALE GENOMIC DNA]</scope>
    <source>
        <strain evidence="10 11">Phi</strain>
    </source>
</reference>
<dbReference type="Pfam" id="PF14698">
    <property type="entry name" value="ASL_C2"/>
    <property type="match status" value="1"/>
</dbReference>
<evidence type="ECO:0000256" key="4">
    <source>
        <dbReference type="ARBA" id="ARBA00022571"/>
    </source>
</evidence>
<evidence type="ECO:0000256" key="7">
    <source>
        <dbReference type="HAMAP-Rule" id="MF_00006"/>
    </source>
</evidence>
<dbReference type="PRINTS" id="PR00149">
    <property type="entry name" value="FUMRATELYASE"/>
</dbReference>
<evidence type="ECO:0000259" key="8">
    <source>
        <dbReference type="Pfam" id="PF00206"/>
    </source>
</evidence>
<keyword evidence="4 7" id="KW-0055">Arginine biosynthesis</keyword>
<dbReference type="OrthoDB" id="9769623at2"/>
<evidence type="ECO:0000259" key="9">
    <source>
        <dbReference type="Pfam" id="PF14698"/>
    </source>
</evidence>
<comment type="subcellular location">
    <subcellularLocation>
        <location evidence="7">Cytoplasm</location>
    </subcellularLocation>
</comment>
<dbReference type="InterPro" id="IPR022761">
    <property type="entry name" value="Fumarate_lyase_N"/>
</dbReference>
<keyword evidence="5 7" id="KW-0028">Amino-acid biosynthesis</keyword>
<comment type="similarity">
    <text evidence="7">Belongs to the lyase 1 family. Argininosuccinate lyase subfamily.</text>
</comment>
<dbReference type="Proteomes" id="UP000297713">
    <property type="component" value="Unassembled WGS sequence"/>
</dbReference>
<dbReference type="InterPro" id="IPR008948">
    <property type="entry name" value="L-Aspartase-like"/>
</dbReference>
<dbReference type="Pfam" id="PF00206">
    <property type="entry name" value="Lyase_1"/>
    <property type="match status" value="1"/>
</dbReference>
<dbReference type="InterPro" id="IPR029419">
    <property type="entry name" value="Arg_succ_lyase_C"/>
</dbReference>
<dbReference type="PROSITE" id="PS00163">
    <property type="entry name" value="FUMARATE_LYASES"/>
    <property type="match status" value="1"/>
</dbReference>
<dbReference type="GO" id="GO:0004056">
    <property type="term" value="F:argininosuccinate lyase activity"/>
    <property type="evidence" value="ECO:0007669"/>
    <property type="project" value="UniProtKB-UniRule"/>
</dbReference>
<dbReference type="PANTHER" id="PTHR43814:SF1">
    <property type="entry name" value="ARGININOSUCCINATE LYASE"/>
    <property type="match status" value="1"/>
</dbReference>
<dbReference type="FunFam" id="1.20.200.10:FF:000015">
    <property type="entry name" value="argininosuccinate lyase isoform X2"/>
    <property type="match status" value="1"/>
</dbReference>
<dbReference type="InterPro" id="IPR024083">
    <property type="entry name" value="Fumarase/histidase_N"/>
</dbReference>
<evidence type="ECO:0000256" key="6">
    <source>
        <dbReference type="ARBA" id="ARBA00023239"/>
    </source>
</evidence>
<evidence type="ECO:0000256" key="2">
    <source>
        <dbReference type="ARBA" id="ARBA00004941"/>
    </source>
</evidence>
<proteinExistence type="inferred from homology"/>
<dbReference type="FunFam" id="1.10.275.10:FF:000002">
    <property type="entry name" value="Argininosuccinate lyase"/>
    <property type="match status" value="1"/>
</dbReference>
<accession>A0A4Y8PEH2</accession>
<dbReference type="RefSeq" id="WP_134439722.1">
    <property type="nucleotide sequence ID" value="NZ_LXQC01000124.1"/>
</dbReference>
<name>A0A4Y8PEH2_9BACT</name>